<evidence type="ECO:0000313" key="10">
    <source>
        <dbReference type="Proteomes" id="UP000183413"/>
    </source>
</evidence>
<evidence type="ECO:0000256" key="4">
    <source>
        <dbReference type="ARBA" id="ARBA00022989"/>
    </source>
</evidence>
<feature type="transmembrane region" description="Helical" evidence="7">
    <location>
        <begin position="48"/>
        <end position="65"/>
    </location>
</feature>
<evidence type="ECO:0000259" key="8">
    <source>
        <dbReference type="Pfam" id="PF00482"/>
    </source>
</evidence>
<dbReference type="AlphaFoldDB" id="A0A1I5BZ93"/>
<evidence type="ECO:0000256" key="1">
    <source>
        <dbReference type="ARBA" id="ARBA00004651"/>
    </source>
</evidence>
<dbReference type="eggNOG" id="COG4965">
    <property type="taxonomic scope" value="Bacteria"/>
</dbReference>
<keyword evidence="5 7" id="KW-0472">Membrane</keyword>
<keyword evidence="4 7" id="KW-1133">Transmembrane helix</keyword>
<dbReference type="InParanoid" id="A0A1I5BZ93"/>
<evidence type="ECO:0000313" key="9">
    <source>
        <dbReference type="EMBL" id="SFN79972.1"/>
    </source>
</evidence>
<feature type="transmembrane region" description="Helical" evidence="7">
    <location>
        <begin position="71"/>
        <end position="91"/>
    </location>
</feature>
<feature type="transmembrane region" description="Helical" evidence="7">
    <location>
        <begin position="6"/>
        <end position="27"/>
    </location>
</feature>
<dbReference type="GeneID" id="99651685"/>
<dbReference type="GO" id="GO:0005886">
    <property type="term" value="C:plasma membrane"/>
    <property type="evidence" value="ECO:0007669"/>
    <property type="project" value="UniProtKB-SubCell"/>
</dbReference>
<dbReference type="PANTHER" id="PTHR35007:SF3">
    <property type="entry name" value="POSSIBLE CONSERVED ALANINE RICH MEMBRANE PROTEIN"/>
    <property type="match status" value="1"/>
</dbReference>
<dbReference type="InterPro" id="IPR018076">
    <property type="entry name" value="T2SS_GspF_dom"/>
</dbReference>
<dbReference type="EMBL" id="FOVH01000003">
    <property type="protein sequence ID" value="SFN79972.1"/>
    <property type="molecule type" value="Genomic_DNA"/>
</dbReference>
<dbReference type="STRING" id="1993.SAMN04489713_10380"/>
<evidence type="ECO:0000256" key="5">
    <source>
        <dbReference type="ARBA" id="ARBA00023136"/>
    </source>
</evidence>
<feature type="transmembrane region" description="Helical" evidence="7">
    <location>
        <begin position="220"/>
        <end position="240"/>
    </location>
</feature>
<accession>A0A1I5BZ93</accession>
<dbReference type="PANTHER" id="PTHR35007">
    <property type="entry name" value="INTEGRAL MEMBRANE PROTEIN-RELATED"/>
    <property type="match status" value="1"/>
</dbReference>
<feature type="region of interest" description="Disordered" evidence="6">
    <location>
        <begin position="281"/>
        <end position="330"/>
    </location>
</feature>
<comment type="subcellular location">
    <subcellularLocation>
        <location evidence="1">Cell membrane</location>
        <topology evidence="1">Multi-pass membrane protein</topology>
    </subcellularLocation>
</comment>
<protein>
    <submittedName>
        <fullName evidence="9">Flp pilus assembly protein TadB</fullName>
    </submittedName>
</protein>
<proteinExistence type="predicted"/>
<feature type="domain" description="Type II secretion system protein GspF" evidence="8">
    <location>
        <begin position="107"/>
        <end position="230"/>
    </location>
</feature>
<evidence type="ECO:0000256" key="3">
    <source>
        <dbReference type="ARBA" id="ARBA00022692"/>
    </source>
</evidence>
<dbReference type="OrthoDB" id="5243396at2"/>
<reference evidence="9 10" key="1">
    <citation type="submission" date="2016-10" db="EMBL/GenBank/DDBJ databases">
        <authorList>
            <person name="de Groot N.N."/>
        </authorList>
    </citation>
    <scope>NUCLEOTIDE SEQUENCE [LARGE SCALE GENOMIC DNA]</scope>
    <source>
        <strain evidence="9 10">DSM 43067</strain>
    </source>
</reference>
<evidence type="ECO:0000256" key="2">
    <source>
        <dbReference type="ARBA" id="ARBA00022475"/>
    </source>
</evidence>
<evidence type="ECO:0000256" key="6">
    <source>
        <dbReference type="SAM" id="MobiDB-lite"/>
    </source>
</evidence>
<evidence type="ECO:0000256" key="7">
    <source>
        <dbReference type="SAM" id="Phobius"/>
    </source>
</evidence>
<keyword evidence="10" id="KW-1185">Reference proteome</keyword>
<keyword evidence="3 7" id="KW-0812">Transmembrane</keyword>
<dbReference type="Proteomes" id="UP000183413">
    <property type="component" value="Unassembled WGS sequence"/>
</dbReference>
<dbReference type="Pfam" id="PF00482">
    <property type="entry name" value="T2SSF"/>
    <property type="match status" value="1"/>
</dbReference>
<name>A0A1I5BZ93_9ACTN</name>
<dbReference type="RefSeq" id="WP_024936770.1">
    <property type="nucleotide sequence ID" value="NZ_CP083237.1"/>
</dbReference>
<keyword evidence="2" id="KW-1003">Cell membrane</keyword>
<organism evidence="9 10">
    <name type="scientific">Actinomadura madurae</name>
    <dbReference type="NCBI Taxonomy" id="1993"/>
    <lineage>
        <taxon>Bacteria</taxon>
        <taxon>Bacillati</taxon>
        <taxon>Actinomycetota</taxon>
        <taxon>Actinomycetes</taxon>
        <taxon>Streptosporangiales</taxon>
        <taxon>Thermomonosporaceae</taxon>
        <taxon>Actinomadura</taxon>
    </lineage>
</organism>
<gene>
    <name evidence="9" type="ORF">SAMN04489713_10380</name>
</gene>
<sequence>MYAPDVLLAVVAGAVAGGGLLLLAVALRGLPPRTGPARGRSREDLVRTLTTRTAVAVIAGVLVLIVTRWPIAAAGTGALVLAWNGLAGGAAEERRGMARLEALAGWTESLRDTIAGAVGLEQAIPASQRAAAPALQQPLRNLVDRLHTRVPMPEALRRFADDLDDPSADLVIAALILNAKLRGPGLRDMLSALATSARAELDMRRRVEADRRATRRSVRIVVAVSVGTALALAVFNHSYVEPYDDFLGQLVLCVVVALYGAAFLWLRRLSRYELPGRFLSEPRRTAQPGVPGEVPSTVAGWQGGDARRQGPQELPLRGRHTTDAGGGGAS</sequence>
<feature type="transmembrane region" description="Helical" evidence="7">
    <location>
        <begin position="246"/>
        <end position="266"/>
    </location>
</feature>